<comment type="subcellular location">
    <subcellularLocation>
        <location evidence="1">Nucleus</location>
    </subcellularLocation>
</comment>
<dbReference type="GO" id="GO:0042393">
    <property type="term" value="F:histone binding"/>
    <property type="evidence" value="ECO:0007669"/>
    <property type="project" value="TreeGrafter"/>
</dbReference>
<name>A0A6A6UNH2_9PEZI</name>
<feature type="compositionally biased region" description="Polar residues" evidence="4">
    <location>
        <begin position="464"/>
        <end position="476"/>
    </location>
</feature>
<dbReference type="Gene3D" id="3.40.50.10190">
    <property type="entry name" value="BRCT domain"/>
    <property type="match status" value="1"/>
</dbReference>
<dbReference type="PROSITE" id="PS50172">
    <property type="entry name" value="BRCT"/>
    <property type="match status" value="1"/>
</dbReference>
<dbReference type="CDD" id="cd17745">
    <property type="entry name" value="BRCT_p53bp1_rpt1"/>
    <property type="match status" value="1"/>
</dbReference>
<feature type="region of interest" description="Disordered" evidence="4">
    <location>
        <begin position="679"/>
        <end position="715"/>
    </location>
</feature>
<feature type="compositionally biased region" description="Polar residues" evidence="4">
    <location>
        <begin position="729"/>
        <end position="745"/>
    </location>
</feature>
<feature type="compositionally biased region" description="Polar residues" evidence="4">
    <location>
        <begin position="73"/>
        <end position="84"/>
    </location>
</feature>
<protein>
    <recommendedName>
        <fullName evidence="5">BRCT domain-containing protein</fullName>
    </recommendedName>
</protein>
<feature type="region of interest" description="Disordered" evidence="4">
    <location>
        <begin position="729"/>
        <end position="753"/>
    </location>
</feature>
<proteinExistence type="predicted"/>
<evidence type="ECO:0000256" key="3">
    <source>
        <dbReference type="ARBA" id="ARBA00023242"/>
    </source>
</evidence>
<dbReference type="PANTHER" id="PTHR15321:SF3">
    <property type="entry name" value="TP53-BINDING PROTEIN 1"/>
    <property type="match status" value="1"/>
</dbReference>
<keyword evidence="7" id="KW-1185">Reference proteome</keyword>
<dbReference type="OrthoDB" id="129353at2759"/>
<dbReference type="GO" id="GO:0045944">
    <property type="term" value="P:positive regulation of transcription by RNA polymerase II"/>
    <property type="evidence" value="ECO:0007669"/>
    <property type="project" value="TreeGrafter"/>
</dbReference>
<feature type="compositionally biased region" description="Polar residues" evidence="4">
    <location>
        <begin position="648"/>
        <end position="662"/>
    </location>
</feature>
<feature type="compositionally biased region" description="Polar residues" evidence="4">
    <location>
        <begin position="412"/>
        <end position="433"/>
    </location>
</feature>
<evidence type="ECO:0000256" key="2">
    <source>
        <dbReference type="ARBA" id="ARBA00022763"/>
    </source>
</evidence>
<dbReference type="InterPro" id="IPR047250">
    <property type="entry name" value="BRCT_p53bp1-like_rpt2"/>
</dbReference>
<sequence length="1236" mass="135266">MSTRPSKRARLAQSANVQQSENEESQDSSRVNQRQTRREKAHRAKSPSPQFLVETHAALMNKSFRQFADSSRGDTQLVETQDYNMNDEAGDSSLPLRGPDDENSLAHADSGDELENLVTDPPDLPQRKMPVVNPQTPVTSGKNESRLLTSDTRPSRSATKTPGSELKRMFGGFGAGVELTQAFATTQLGTSPANAPRSDPVFDRPSPDYHTQQRTPAKYFASTPAQPTFKNLDDTSQDFDEIEIRTPMPPAPVNRLSAHHLATLAKLPGPVAKEQLLKDDQARAAGVSRARSSAEPIVIEDDDESDAEPPITVTKPRIISARIPLSSTIDESVDAMNEDEGAQSHKQGNLKIAGTPEDVHLFFKVPRMSGTQHTDRVTDSQCTPHDLERPPIPSSPSGRPDTGPLESIYSHLASSQKAKLGTTTQAALNTSSPQRPPTLKDSGPESQSPVPSSPPVVREELPLTNGTSQKSSSYSQVRVLNLSQGQDEIEDDELRPPANIIDLGVNNFASQIASVDPHTQQEASHMLNEPLRLEDVGDSEIIEGEDNSISLIQDAPDTSNGTDYQTAESRIASAPNGSTSSPLSDLHTQRRKYLEISDDELDELSSEIPEKLILSGSSPVNWHGRKRQKISSPGRKDAQEDKEMVPLSTRSTEVVEQPNGSEQAGVEISSATVHQFATPAGSNVLGRGRLTRPKKFFNSTARDREKRQAAKSKMGSVFDVEESQYGLTSTGTLSASHPVTPFESSKQPEPEKGAFQSEVVTGEDMITDLSQENLVYTDRIFGYFPGQYNACYPGTCKKEVAIARGAVSLDVLWDDGSTSAVDANKWIFRLELRPGDFVKVELPRMRGKNYVVVGLKNKFNPLEAEPSVQVPTMDVFGYQTVCVTTKSRDSISSTVEVAQIIDIPVSKIKIAPQEFEKLESRKYIPSLNIPTASTVPTPLSTSSRSRVSTPVFDNSRRSVHASERAASPVQDVQEAIAEASGVFGNMSFALSNIPEEDAKAVKKALRTNGGSLVEHGFEELFDLPTTLFADSTASSSTQTRPQLHLSAVAQNIGFTAVLADQHSRRAKHMQALALAIPVLHYRWAIDSAAQGRPLPWARYALAAGESKSLQGAILSRTLVPYAPDSPEAQLARTLSRRDQLFSGERILFVSAGKRLPKKRKVFMFLTVALGVKAIQRVADLEEAYRVYREATEDWDWIYVDSEEQMKEAKVKFEADNCWLVDDDFVLQSLISGALED</sequence>
<evidence type="ECO:0000313" key="7">
    <source>
        <dbReference type="Proteomes" id="UP000799302"/>
    </source>
</evidence>
<feature type="compositionally biased region" description="Basic and acidic residues" evidence="4">
    <location>
        <begin position="634"/>
        <end position="644"/>
    </location>
</feature>
<feature type="region of interest" description="Disordered" evidence="4">
    <location>
        <begin position="189"/>
        <end position="215"/>
    </location>
</feature>
<dbReference type="InterPro" id="IPR001357">
    <property type="entry name" value="BRCT_dom"/>
</dbReference>
<feature type="compositionally biased region" description="Low complexity" evidence="4">
    <location>
        <begin position="283"/>
        <end position="294"/>
    </location>
</feature>
<evidence type="ECO:0000256" key="1">
    <source>
        <dbReference type="ARBA" id="ARBA00004123"/>
    </source>
</evidence>
<evidence type="ECO:0000256" key="4">
    <source>
        <dbReference type="SAM" id="MobiDB-lite"/>
    </source>
</evidence>
<feature type="region of interest" description="Disordered" evidence="4">
    <location>
        <begin position="615"/>
        <end position="666"/>
    </location>
</feature>
<dbReference type="EMBL" id="MU004231">
    <property type="protein sequence ID" value="KAF2672977.1"/>
    <property type="molecule type" value="Genomic_DNA"/>
</dbReference>
<feature type="compositionally biased region" description="Polar residues" evidence="4">
    <location>
        <begin position="133"/>
        <end position="162"/>
    </location>
</feature>
<dbReference type="GO" id="GO:0005634">
    <property type="term" value="C:nucleus"/>
    <property type="evidence" value="ECO:0007669"/>
    <property type="project" value="UniProtKB-SubCell"/>
</dbReference>
<feature type="region of interest" description="Disordered" evidence="4">
    <location>
        <begin position="935"/>
        <end position="966"/>
    </location>
</feature>
<dbReference type="InterPro" id="IPR047249">
    <property type="entry name" value="BRCT_p53bp1-like_rpt1"/>
</dbReference>
<dbReference type="CDD" id="cd17724">
    <property type="entry name" value="BRCT_p53bp1_rpt2"/>
    <property type="match status" value="1"/>
</dbReference>
<feature type="region of interest" description="Disordered" evidence="4">
    <location>
        <begin position="64"/>
        <end position="167"/>
    </location>
</feature>
<dbReference type="InterPro" id="IPR036420">
    <property type="entry name" value="BRCT_dom_sf"/>
</dbReference>
<feature type="region of interest" description="Disordered" evidence="4">
    <location>
        <begin position="283"/>
        <end position="315"/>
    </location>
</feature>
<dbReference type="PANTHER" id="PTHR15321">
    <property type="entry name" value="TUMOR SUPPRESSOR P53-BINDING PROTEIN 1"/>
    <property type="match status" value="1"/>
</dbReference>
<gene>
    <name evidence="6" type="ORF">BT63DRAFT_451004</name>
</gene>
<evidence type="ECO:0000313" key="6">
    <source>
        <dbReference type="EMBL" id="KAF2672977.1"/>
    </source>
</evidence>
<feature type="compositionally biased region" description="Acidic residues" evidence="4">
    <location>
        <begin position="298"/>
        <end position="307"/>
    </location>
</feature>
<feature type="region of interest" description="Disordered" evidence="4">
    <location>
        <begin position="1"/>
        <end position="51"/>
    </location>
</feature>
<keyword evidence="2" id="KW-0227">DNA damage</keyword>
<feature type="compositionally biased region" description="Basic residues" evidence="4">
    <location>
        <begin position="1"/>
        <end position="10"/>
    </location>
</feature>
<feature type="domain" description="BRCT" evidence="5">
    <location>
        <begin position="978"/>
        <end position="1101"/>
    </location>
</feature>
<dbReference type="AlphaFoldDB" id="A0A6A6UNH2"/>
<feature type="compositionally biased region" description="Basic residues" evidence="4">
    <location>
        <begin position="35"/>
        <end position="45"/>
    </location>
</feature>
<dbReference type="GO" id="GO:0000077">
    <property type="term" value="P:DNA damage checkpoint signaling"/>
    <property type="evidence" value="ECO:0007669"/>
    <property type="project" value="TreeGrafter"/>
</dbReference>
<dbReference type="SUPFAM" id="SSF52113">
    <property type="entry name" value="BRCT domain"/>
    <property type="match status" value="1"/>
</dbReference>
<feature type="region of interest" description="Disordered" evidence="4">
    <location>
        <begin position="368"/>
        <end position="476"/>
    </location>
</feature>
<dbReference type="InterPro" id="IPR047252">
    <property type="entry name" value="TP53BP1-like"/>
</dbReference>
<keyword evidence="3" id="KW-0539">Nucleus</keyword>
<feature type="compositionally biased region" description="Low complexity" evidence="4">
    <location>
        <begin position="935"/>
        <end position="951"/>
    </location>
</feature>
<accession>A0A6A6UNH2</accession>
<organism evidence="6 7">
    <name type="scientific">Microthyrium microscopicum</name>
    <dbReference type="NCBI Taxonomy" id="703497"/>
    <lineage>
        <taxon>Eukaryota</taxon>
        <taxon>Fungi</taxon>
        <taxon>Dikarya</taxon>
        <taxon>Ascomycota</taxon>
        <taxon>Pezizomycotina</taxon>
        <taxon>Dothideomycetes</taxon>
        <taxon>Dothideomycetes incertae sedis</taxon>
        <taxon>Microthyriales</taxon>
        <taxon>Microthyriaceae</taxon>
        <taxon>Microthyrium</taxon>
    </lineage>
</organism>
<feature type="compositionally biased region" description="Basic and acidic residues" evidence="4">
    <location>
        <begin position="954"/>
        <end position="963"/>
    </location>
</feature>
<dbReference type="Proteomes" id="UP000799302">
    <property type="component" value="Unassembled WGS sequence"/>
</dbReference>
<reference evidence="6" key="1">
    <citation type="journal article" date="2020" name="Stud. Mycol.">
        <title>101 Dothideomycetes genomes: a test case for predicting lifestyles and emergence of pathogens.</title>
        <authorList>
            <person name="Haridas S."/>
            <person name="Albert R."/>
            <person name="Binder M."/>
            <person name="Bloem J."/>
            <person name="Labutti K."/>
            <person name="Salamov A."/>
            <person name="Andreopoulos B."/>
            <person name="Baker S."/>
            <person name="Barry K."/>
            <person name="Bills G."/>
            <person name="Bluhm B."/>
            <person name="Cannon C."/>
            <person name="Castanera R."/>
            <person name="Culley D."/>
            <person name="Daum C."/>
            <person name="Ezra D."/>
            <person name="Gonzalez J."/>
            <person name="Henrissat B."/>
            <person name="Kuo A."/>
            <person name="Liang C."/>
            <person name="Lipzen A."/>
            <person name="Lutzoni F."/>
            <person name="Magnuson J."/>
            <person name="Mondo S."/>
            <person name="Nolan M."/>
            <person name="Ohm R."/>
            <person name="Pangilinan J."/>
            <person name="Park H.-J."/>
            <person name="Ramirez L."/>
            <person name="Alfaro M."/>
            <person name="Sun H."/>
            <person name="Tritt A."/>
            <person name="Yoshinaga Y."/>
            <person name="Zwiers L.-H."/>
            <person name="Turgeon B."/>
            <person name="Goodwin S."/>
            <person name="Spatafora J."/>
            <person name="Crous P."/>
            <person name="Grigoriev I."/>
        </authorList>
    </citation>
    <scope>NUCLEOTIDE SEQUENCE</scope>
    <source>
        <strain evidence="6">CBS 115976</strain>
    </source>
</reference>
<evidence type="ECO:0000259" key="5">
    <source>
        <dbReference type="PROSITE" id="PS50172"/>
    </source>
</evidence>